<protein>
    <submittedName>
        <fullName evidence="2">Uncharacterized protein</fullName>
    </submittedName>
</protein>
<feature type="transmembrane region" description="Helical" evidence="1">
    <location>
        <begin position="29"/>
        <end position="51"/>
    </location>
</feature>
<evidence type="ECO:0000256" key="1">
    <source>
        <dbReference type="SAM" id="Phobius"/>
    </source>
</evidence>
<proteinExistence type="predicted"/>
<accession>A0A1H9LIT8</accession>
<sequence>MESEEMSSLQHQQAKTAVISGNLAIKWGIYLYGIYALFLLLECIDFLAYLHTPDPGYHPTYNIVHVAFFIVELIVYVSITLGFIIQLNVSDKKPATVIVTVLLITGIRIFMVYYLYLQSEPEVHFVPYIYKKSNELSGVVRSLLISAQIIWGIICLWVWIIAGKKVNKSKANFQVASK</sequence>
<keyword evidence="1" id="KW-1133">Transmembrane helix</keyword>
<name>A0A1H9LIT8_9SPHI</name>
<keyword evidence="1" id="KW-0472">Membrane</keyword>
<keyword evidence="3" id="KW-1185">Reference proteome</keyword>
<evidence type="ECO:0000313" key="2">
    <source>
        <dbReference type="EMBL" id="SER11310.1"/>
    </source>
</evidence>
<reference evidence="2 3" key="1">
    <citation type="submission" date="2016-10" db="EMBL/GenBank/DDBJ databases">
        <authorList>
            <person name="de Groot N.N."/>
        </authorList>
    </citation>
    <scope>NUCLEOTIDE SEQUENCE [LARGE SCALE GENOMIC DNA]</scope>
    <source>
        <strain evidence="2 3">DSM 18610</strain>
    </source>
</reference>
<dbReference type="OrthoDB" id="1255794at2"/>
<keyword evidence="1" id="KW-0812">Transmembrane</keyword>
<organism evidence="2 3">
    <name type="scientific">Pedobacter rhizosphaerae</name>
    <dbReference type="NCBI Taxonomy" id="390241"/>
    <lineage>
        <taxon>Bacteria</taxon>
        <taxon>Pseudomonadati</taxon>
        <taxon>Bacteroidota</taxon>
        <taxon>Sphingobacteriia</taxon>
        <taxon>Sphingobacteriales</taxon>
        <taxon>Sphingobacteriaceae</taxon>
        <taxon>Pedobacter</taxon>
    </lineage>
</organism>
<dbReference type="Proteomes" id="UP000199572">
    <property type="component" value="Unassembled WGS sequence"/>
</dbReference>
<dbReference type="EMBL" id="FOGG01000004">
    <property type="protein sequence ID" value="SER11310.1"/>
    <property type="molecule type" value="Genomic_DNA"/>
</dbReference>
<feature type="transmembrane region" description="Helical" evidence="1">
    <location>
        <begin position="63"/>
        <end position="85"/>
    </location>
</feature>
<feature type="transmembrane region" description="Helical" evidence="1">
    <location>
        <begin position="136"/>
        <end position="160"/>
    </location>
</feature>
<dbReference type="AlphaFoldDB" id="A0A1H9LIT8"/>
<evidence type="ECO:0000313" key="3">
    <source>
        <dbReference type="Proteomes" id="UP000199572"/>
    </source>
</evidence>
<gene>
    <name evidence="2" type="ORF">SAMN04488023_104165</name>
</gene>
<dbReference type="RefSeq" id="WP_090881975.1">
    <property type="nucleotide sequence ID" value="NZ_FOGG01000004.1"/>
</dbReference>
<feature type="transmembrane region" description="Helical" evidence="1">
    <location>
        <begin position="97"/>
        <end position="116"/>
    </location>
</feature>